<dbReference type="InterPro" id="IPR000504">
    <property type="entry name" value="RRM_dom"/>
</dbReference>
<evidence type="ECO:0000256" key="4">
    <source>
        <dbReference type="ARBA" id="ARBA00023110"/>
    </source>
</evidence>
<keyword evidence="4 8" id="KW-0697">Rotamase</keyword>
<protein>
    <recommendedName>
        <fullName evidence="8">Peptidyl-prolyl cis-trans isomerase</fullName>
        <shortName evidence="8">PPIase</shortName>
        <ecNumber evidence="8">5.2.1.8</ecNumber>
    </recommendedName>
</protein>
<evidence type="ECO:0000313" key="12">
    <source>
        <dbReference type="EMBL" id="KAJ0400121.1"/>
    </source>
</evidence>
<dbReference type="PANTHER" id="PTHR45843">
    <property type="entry name" value="PEPTIDYL-PROLYL CIS-TRANS ISOMERASE-LIKE 4"/>
    <property type="match status" value="1"/>
</dbReference>
<dbReference type="SUPFAM" id="SSF54928">
    <property type="entry name" value="RNA-binding domain, RBD"/>
    <property type="match status" value="1"/>
</dbReference>
<keyword evidence="3 7" id="KW-0694">RNA-binding</keyword>
<proteinExistence type="inferred from homology"/>
<dbReference type="PROSITE" id="PS50072">
    <property type="entry name" value="CSA_PPIASE_2"/>
    <property type="match status" value="1"/>
</dbReference>
<comment type="catalytic activity">
    <reaction evidence="1 8">
        <text>[protein]-peptidylproline (omega=180) = [protein]-peptidylproline (omega=0)</text>
        <dbReference type="Rhea" id="RHEA:16237"/>
        <dbReference type="Rhea" id="RHEA-COMP:10747"/>
        <dbReference type="Rhea" id="RHEA-COMP:10748"/>
        <dbReference type="ChEBI" id="CHEBI:83833"/>
        <dbReference type="ChEBI" id="CHEBI:83834"/>
        <dbReference type="EC" id="5.2.1.8"/>
    </reaction>
</comment>
<organism evidence="12 13">
    <name type="scientific">Pythium insidiosum</name>
    <name type="common">Pythiosis disease agent</name>
    <dbReference type="NCBI Taxonomy" id="114742"/>
    <lineage>
        <taxon>Eukaryota</taxon>
        <taxon>Sar</taxon>
        <taxon>Stramenopiles</taxon>
        <taxon>Oomycota</taxon>
        <taxon>Peronosporomycetes</taxon>
        <taxon>Pythiales</taxon>
        <taxon>Pythiaceae</taxon>
        <taxon>Pythium</taxon>
    </lineage>
</organism>
<evidence type="ECO:0000313" key="13">
    <source>
        <dbReference type="Proteomes" id="UP001209570"/>
    </source>
</evidence>
<keyword evidence="13" id="KW-1185">Reference proteome</keyword>
<dbReference type="Pfam" id="PF00076">
    <property type="entry name" value="RRM_1"/>
    <property type="match status" value="1"/>
</dbReference>
<gene>
    <name evidence="12" type="ORF">P43SY_009924</name>
</gene>
<feature type="region of interest" description="Disordered" evidence="9">
    <location>
        <begin position="369"/>
        <end position="402"/>
    </location>
</feature>
<comment type="function">
    <text evidence="8">PPIases accelerate the folding of proteins. It catalyzes the cis-trans isomerization of proline imidic peptide bonds in oligopeptides.</text>
</comment>
<evidence type="ECO:0000256" key="2">
    <source>
        <dbReference type="ARBA" id="ARBA00004123"/>
    </source>
</evidence>
<evidence type="ECO:0000256" key="9">
    <source>
        <dbReference type="SAM" id="MobiDB-lite"/>
    </source>
</evidence>
<dbReference type="Gene3D" id="2.40.100.10">
    <property type="entry name" value="Cyclophilin-like"/>
    <property type="match status" value="1"/>
</dbReference>
<dbReference type="InterPro" id="IPR035542">
    <property type="entry name" value="CRIP"/>
</dbReference>
<evidence type="ECO:0000256" key="6">
    <source>
        <dbReference type="ARBA" id="ARBA00023242"/>
    </source>
</evidence>
<feature type="region of interest" description="Disordered" evidence="9">
    <location>
        <begin position="168"/>
        <end position="191"/>
    </location>
</feature>
<dbReference type="Pfam" id="PF00160">
    <property type="entry name" value="Pro_isomerase"/>
    <property type="match status" value="1"/>
</dbReference>
<dbReference type="InterPro" id="IPR035979">
    <property type="entry name" value="RBD_domain_sf"/>
</dbReference>
<dbReference type="InterPro" id="IPR002130">
    <property type="entry name" value="Cyclophilin-type_PPIase_dom"/>
</dbReference>
<evidence type="ECO:0000256" key="3">
    <source>
        <dbReference type="ARBA" id="ARBA00022884"/>
    </source>
</evidence>
<sequence>MSVLLETTLGEIVIDLYVDDCPITTTNFLKLCKIKYFNNVLFFNVQENFMVQSGDPTGTGRGGMSLYGQLYGEQARCFEDEIRPHLKHDKKGLVGMANSGPNTNVSQFYITTRGDDLEYLDGKHTIFGEVAEGLDVLDKINALYVDKDCRPYQDVRIKHTYILEDPFPDPPLLEVPPSSPTRQRPEEETVEVRLAADEQLGEDEGRTEEEIEASLREKEAKSRAVVLEMIGDLPDADVKPPEEVLFVCKLNPVTESSDLDMAFCRFGPCKSEVIRDYKTGDSLCYAFIEFQDKRHCEEAYFKMNNVLLDDRRIKVDFSQSVSKLWNKFKRRPWEKHSKGDGDPYANEKRNRLDLGKNLRLKDTSRRDKQFDLVSEDEDDDRQNRPHKSSKPTTHAGRQDEAEAEAEIMTDVIAAAVMKSGIVESRRVIAVELGMTIESEADVMIAMVAREAAARRATVTVTRFDC</sequence>
<comment type="subcellular location">
    <subcellularLocation>
        <location evidence="2 8">Nucleus</location>
    </subcellularLocation>
</comment>
<reference evidence="12" key="1">
    <citation type="submission" date="2021-12" db="EMBL/GenBank/DDBJ databases">
        <title>Prjna785345.</title>
        <authorList>
            <person name="Rujirawat T."/>
            <person name="Krajaejun T."/>
        </authorList>
    </citation>
    <scope>NUCLEOTIDE SEQUENCE</scope>
    <source>
        <strain evidence="12">Pi057C3</strain>
    </source>
</reference>
<feature type="domain" description="PPIase cyclophilin-type" evidence="10">
    <location>
        <begin position="6"/>
        <end position="162"/>
    </location>
</feature>
<dbReference type="EMBL" id="JAKCXM010000162">
    <property type="protein sequence ID" value="KAJ0400121.1"/>
    <property type="molecule type" value="Genomic_DNA"/>
</dbReference>
<evidence type="ECO:0000259" key="10">
    <source>
        <dbReference type="PROSITE" id="PS50072"/>
    </source>
</evidence>
<dbReference type="FunFam" id="2.40.100.10:FF:000015">
    <property type="entry name" value="Peptidyl-prolyl cis-trans isomerase"/>
    <property type="match status" value="1"/>
</dbReference>
<dbReference type="PANTHER" id="PTHR45843:SF1">
    <property type="entry name" value="PEPTIDYL-PROLYL CIS-TRANS ISOMERASE-LIKE 4"/>
    <property type="match status" value="1"/>
</dbReference>
<dbReference type="InterPro" id="IPR029000">
    <property type="entry name" value="Cyclophilin-like_dom_sf"/>
</dbReference>
<evidence type="ECO:0000256" key="1">
    <source>
        <dbReference type="ARBA" id="ARBA00000971"/>
    </source>
</evidence>
<dbReference type="PROSITE" id="PS50102">
    <property type="entry name" value="RRM"/>
    <property type="match status" value="1"/>
</dbReference>
<dbReference type="GO" id="GO:0003755">
    <property type="term" value="F:peptidyl-prolyl cis-trans isomerase activity"/>
    <property type="evidence" value="ECO:0007669"/>
    <property type="project" value="UniProtKB-UniRule"/>
</dbReference>
<dbReference type="SMART" id="SM00360">
    <property type="entry name" value="RRM"/>
    <property type="match status" value="1"/>
</dbReference>
<dbReference type="SUPFAM" id="SSF50891">
    <property type="entry name" value="Cyclophilin-like"/>
    <property type="match status" value="1"/>
</dbReference>
<dbReference type="GO" id="GO:0003723">
    <property type="term" value="F:RNA binding"/>
    <property type="evidence" value="ECO:0007669"/>
    <property type="project" value="UniProtKB-UniRule"/>
</dbReference>
<dbReference type="CDD" id="cd01921">
    <property type="entry name" value="cyclophilin_RRM"/>
    <property type="match status" value="1"/>
</dbReference>
<dbReference type="GO" id="GO:0005634">
    <property type="term" value="C:nucleus"/>
    <property type="evidence" value="ECO:0007669"/>
    <property type="project" value="UniProtKB-SubCell"/>
</dbReference>
<dbReference type="CDD" id="cd12235">
    <property type="entry name" value="RRM_PPIL4"/>
    <property type="match status" value="1"/>
</dbReference>
<evidence type="ECO:0000259" key="11">
    <source>
        <dbReference type="PROSITE" id="PS50102"/>
    </source>
</evidence>
<keyword evidence="5 8" id="KW-0413">Isomerase</keyword>
<dbReference type="InterPro" id="IPR035538">
    <property type="entry name" value="Cyclophilin_PPIL4"/>
</dbReference>
<evidence type="ECO:0000256" key="7">
    <source>
        <dbReference type="PROSITE-ProRule" id="PRU00176"/>
    </source>
</evidence>
<feature type="compositionally biased region" description="Pro residues" evidence="9">
    <location>
        <begin position="168"/>
        <end position="179"/>
    </location>
</feature>
<dbReference type="AlphaFoldDB" id="A0AAD5LIW8"/>
<dbReference type="Gene3D" id="3.30.70.330">
    <property type="match status" value="1"/>
</dbReference>
<dbReference type="InterPro" id="IPR012677">
    <property type="entry name" value="Nucleotide-bd_a/b_plait_sf"/>
</dbReference>
<feature type="domain" description="RRM" evidence="11">
    <location>
        <begin position="243"/>
        <end position="320"/>
    </location>
</feature>
<comment type="caution">
    <text evidence="12">The sequence shown here is derived from an EMBL/GenBank/DDBJ whole genome shotgun (WGS) entry which is preliminary data.</text>
</comment>
<evidence type="ECO:0000256" key="5">
    <source>
        <dbReference type="ARBA" id="ARBA00023235"/>
    </source>
</evidence>
<comment type="similarity">
    <text evidence="8">Belongs to the cyclophilin-type PPIase family. PPIL4 subfamily.</text>
</comment>
<dbReference type="EC" id="5.2.1.8" evidence="8"/>
<dbReference type="PRINTS" id="PR00153">
    <property type="entry name" value="CSAPPISMRASE"/>
</dbReference>
<keyword evidence="6 8" id="KW-0539">Nucleus</keyword>
<dbReference type="Proteomes" id="UP001209570">
    <property type="component" value="Unassembled WGS sequence"/>
</dbReference>
<accession>A0AAD5LIW8</accession>
<evidence type="ECO:0000256" key="8">
    <source>
        <dbReference type="RuleBase" id="RU365081"/>
    </source>
</evidence>
<name>A0AAD5LIW8_PYTIN</name>
<dbReference type="FunFam" id="3.30.70.330:FF:001289">
    <property type="entry name" value="Peptidyl-prolyl cis-trans isomerase"/>
    <property type="match status" value="1"/>
</dbReference>